<feature type="domain" description="RING-type" evidence="7">
    <location>
        <begin position="606"/>
        <end position="647"/>
    </location>
</feature>
<dbReference type="InterPro" id="IPR001841">
    <property type="entry name" value="Znf_RING"/>
</dbReference>
<dbReference type="Proteomes" id="UP001396334">
    <property type="component" value="Unassembled WGS sequence"/>
</dbReference>
<gene>
    <name evidence="8" type="ORF">V6N11_024567</name>
</gene>
<dbReference type="EMBL" id="JBBPBN010000035">
    <property type="protein sequence ID" value="KAK9001869.1"/>
    <property type="molecule type" value="Genomic_DNA"/>
</dbReference>
<name>A0ABR2QMS5_9ROSI</name>
<dbReference type="SUPFAM" id="SSF57850">
    <property type="entry name" value="RING/U-box"/>
    <property type="match status" value="1"/>
</dbReference>
<keyword evidence="4 6" id="KW-0863">Zinc-finger</keyword>
<dbReference type="SMART" id="SM00184">
    <property type="entry name" value="RING"/>
    <property type="match status" value="1"/>
</dbReference>
<dbReference type="PROSITE" id="PS50089">
    <property type="entry name" value="ZF_RING_2"/>
    <property type="match status" value="1"/>
</dbReference>
<dbReference type="Gene3D" id="3.30.40.10">
    <property type="entry name" value="Zinc/RING finger domain, C3HC4 (zinc finger)"/>
    <property type="match status" value="1"/>
</dbReference>
<dbReference type="PANTHER" id="PTHR15710">
    <property type="entry name" value="E3 UBIQUITIN-PROTEIN LIGASE PRAJA"/>
    <property type="match status" value="1"/>
</dbReference>
<protein>
    <recommendedName>
        <fullName evidence="2">RING-type E3 ubiquitin transferase</fullName>
        <ecNumber evidence="2">2.3.2.27</ecNumber>
    </recommendedName>
</protein>
<evidence type="ECO:0000256" key="3">
    <source>
        <dbReference type="ARBA" id="ARBA00022723"/>
    </source>
</evidence>
<organism evidence="8 9">
    <name type="scientific">Hibiscus sabdariffa</name>
    <name type="common">roselle</name>
    <dbReference type="NCBI Taxonomy" id="183260"/>
    <lineage>
        <taxon>Eukaryota</taxon>
        <taxon>Viridiplantae</taxon>
        <taxon>Streptophyta</taxon>
        <taxon>Embryophyta</taxon>
        <taxon>Tracheophyta</taxon>
        <taxon>Spermatophyta</taxon>
        <taxon>Magnoliopsida</taxon>
        <taxon>eudicotyledons</taxon>
        <taxon>Gunneridae</taxon>
        <taxon>Pentapetalae</taxon>
        <taxon>rosids</taxon>
        <taxon>malvids</taxon>
        <taxon>Malvales</taxon>
        <taxon>Malvaceae</taxon>
        <taxon>Malvoideae</taxon>
        <taxon>Hibiscus</taxon>
    </lineage>
</organism>
<evidence type="ECO:0000313" key="9">
    <source>
        <dbReference type="Proteomes" id="UP001396334"/>
    </source>
</evidence>
<dbReference type="InterPro" id="IPR013083">
    <property type="entry name" value="Znf_RING/FYVE/PHD"/>
</dbReference>
<evidence type="ECO:0000256" key="1">
    <source>
        <dbReference type="ARBA" id="ARBA00000900"/>
    </source>
</evidence>
<evidence type="ECO:0000256" key="2">
    <source>
        <dbReference type="ARBA" id="ARBA00012483"/>
    </source>
</evidence>
<dbReference type="Pfam" id="PF13639">
    <property type="entry name" value="zf-RING_2"/>
    <property type="match status" value="1"/>
</dbReference>
<accession>A0ABR2QMS5</accession>
<dbReference type="PANTHER" id="PTHR15710:SF59">
    <property type="entry name" value="E3 UBIQUITIN-PROTEIN LIGASE SDIR1-LIKE"/>
    <property type="match status" value="1"/>
</dbReference>
<proteinExistence type="predicted"/>
<dbReference type="EC" id="2.3.2.27" evidence="2"/>
<reference evidence="8 9" key="1">
    <citation type="journal article" date="2024" name="G3 (Bethesda)">
        <title>Genome assembly of Hibiscus sabdariffa L. provides insights into metabolisms of medicinal natural products.</title>
        <authorList>
            <person name="Kim T."/>
        </authorList>
    </citation>
    <scope>NUCLEOTIDE SEQUENCE [LARGE SCALE GENOMIC DNA]</scope>
    <source>
        <strain evidence="8">TK-2024</strain>
        <tissue evidence="8">Old leaves</tissue>
    </source>
</reference>
<evidence type="ECO:0000256" key="6">
    <source>
        <dbReference type="PROSITE-ProRule" id="PRU00175"/>
    </source>
</evidence>
<evidence type="ECO:0000256" key="4">
    <source>
        <dbReference type="ARBA" id="ARBA00022771"/>
    </source>
</evidence>
<evidence type="ECO:0000256" key="5">
    <source>
        <dbReference type="ARBA" id="ARBA00022833"/>
    </source>
</evidence>
<comment type="catalytic activity">
    <reaction evidence="1">
        <text>S-ubiquitinyl-[E2 ubiquitin-conjugating enzyme]-L-cysteine + [acceptor protein]-L-lysine = [E2 ubiquitin-conjugating enzyme]-L-cysteine + N(6)-ubiquitinyl-[acceptor protein]-L-lysine.</text>
        <dbReference type="EC" id="2.3.2.27"/>
    </reaction>
</comment>
<keyword evidence="5" id="KW-0862">Zinc</keyword>
<sequence>MPLLFLYKHQQDHINAGEVTQVQQQQTENLDNNLLPNDVCIDGSNLAQSPHAVTEIFQPGLHAKFSHSPLNDHTDEEGVLQVQQDVMPRVESDQPLLQSYEVSRSGSCHLESASSQQTTPIACVNDNAEGSKGRVSRGVTDEGRCLKISNVPILPGVEQLLKASCLGHSVCGVSSQFHAIEVGDNAQVSCNRIPRCSTHSRAAGVATPEVVPIVGEPAGNESMTREDSLVVEYVNEEVVIEEDPLVVELTDGESRLEKEPLHEKRAGNDVLLAGSFPSTTDRFDCHVGLPYVHNVSDGEFQSVNESLGNHVDSPESLERCGSSSDASGTIGDLGSEGCNTLGEIAVEAPDEIVATDSLVNCHPMITRNADVMHLYTAIDTSEVYKNPRLAATKLQNSKLIPTVRAHNPNSPIKLEFLFCSSMAMAMAMAMAYDDFLHHVFPSQINSERHPVPSSQLQVELTLNFTLLLRCLHSVPLLSFPVTAQETLTFDLMLLHQRNQVHQVLAPVFTSLGINSSYYDTMVDTIIRCRLEIADWTFERGFNCKVLRLDSVIHATVEVSAPRLEFIMSRVLAEEMETSGYGMVPAQESSLREMVETVRVEEGDEDCTICLEGFEAGSYAARMPCSHIFHAECIQEWLKQSHYSPLCRFEMPY</sequence>
<comment type="caution">
    <text evidence="8">The sequence shown here is derived from an EMBL/GenBank/DDBJ whole genome shotgun (WGS) entry which is preliminary data.</text>
</comment>
<keyword evidence="3" id="KW-0479">Metal-binding</keyword>
<evidence type="ECO:0000259" key="7">
    <source>
        <dbReference type="PROSITE" id="PS50089"/>
    </source>
</evidence>
<evidence type="ECO:0000313" key="8">
    <source>
        <dbReference type="EMBL" id="KAK9001869.1"/>
    </source>
</evidence>
<keyword evidence="9" id="KW-1185">Reference proteome</keyword>